<dbReference type="AlphaFoldDB" id="A0A395VCG1"/>
<name>A0A395VCG1_9FIRM</name>
<evidence type="ECO:0000313" key="2">
    <source>
        <dbReference type="Proteomes" id="UP000266172"/>
    </source>
</evidence>
<organism evidence="1 2">
    <name type="scientific">Roseburia hominis</name>
    <dbReference type="NCBI Taxonomy" id="301301"/>
    <lineage>
        <taxon>Bacteria</taxon>
        <taxon>Bacillati</taxon>
        <taxon>Bacillota</taxon>
        <taxon>Clostridia</taxon>
        <taxon>Lachnospirales</taxon>
        <taxon>Lachnospiraceae</taxon>
        <taxon>Roseburia</taxon>
    </lineage>
</organism>
<accession>A0A395VCG1</accession>
<evidence type="ECO:0000313" key="1">
    <source>
        <dbReference type="EMBL" id="RGS41339.1"/>
    </source>
</evidence>
<reference evidence="1 2" key="1">
    <citation type="submission" date="2018-08" db="EMBL/GenBank/DDBJ databases">
        <title>A genome reference for cultivated species of the human gut microbiota.</title>
        <authorList>
            <person name="Zou Y."/>
            <person name="Xue W."/>
            <person name="Luo G."/>
        </authorList>
    </citation>
    <scope>NUCLEOTIDE SEQUENCE [LARGE SCALE GENOMIC DNA]</scope>
    <source>
        <strain evidence="1 2">AF22-12AC</strain>
    </source>
</reference>
<dbReference type="Proteomes" id="UP000266172">
    <property type="component" value="Unassembled WGS sequence"/>
</dbReference>
<proteinExistence type="predicted"/>
<gene>
    <name evidence="1" type="ORF">DWX93_06735</name>
</gene>
<comment type="caution">
    <text evidence="1">The sequence shown here is derived from an EMBL/GenBank/DDBJ whole genome shotgun (WGS) entry which is preliminary data.</text>
</comment>
<protein>
    <submittedName>
        <fullName evidence="1">Uncharacterized protein</fullName>
    </submittedName>
</protein>
<dbReference type="EMBL" id="QRVL01000003">
    <property type="protein sequence ID" value="RGS41339.1"/>
    <property type="molecule type" value="Genomic_DNA"/>
</dbReference>
<sequence length="97" mass="10794">MNKNNRAKPMSELASALFSIVDASEFRFARFYIVCEAVMLETLKSPLIVCGLPDTSRGLSKRGKDTEPDAKCGTEEMLGFFSKESAPVRSIRNNKML</sequence>